<sequence>MYSVSNSNLFLRFHNFQRSSPNRRSQVFLLLGKICQFWYVHSYPVLHMNSHKFQQLILSDSSSPNRYSSNALAKNMINIFNILSTKLTSGAPCSIGIGVQPVLTNKPKEHSHALSASSFFPLFVLKHS</sequence>
<name>A0A0D2R6E0_GOSRA</name>
<evidence type="ECO:0000313" key="2">
    <source>
        <dbReference type="Proteomes" id="UP000032304"/>
    </source>
</evidence>
<dbReference type="EMBL" id="CM001749">
    <property type="protein sequence ID" value="KJB65897.1"/>
    <property type="molecule type" value="Genomic_DNA"/>
</dbReference>
<accession>A0A0D2R6E0</accession>
<dbReference type="Gramene" id="KJB65897">
    <property type="protein sequence ID" value="KJB65897"/>
    <property type="gene ID" value="B456_010G121300"/>
</dbReference>
<dbReference type="AlphaFoldDB" id="A0A0D2R6E0"/>
<reference evidence="1 2" key="1">
    <citation type="journal article" date="2012" name="Nature">
        <title>Repeated polyploidization of Gossypium genomes and the evolution of spinnable cotton fibres.</title>
        <authorList>
            <person name="Paterson A.H."/>
            <person name="Wendel J.F."/>
            <person name="Gundlach H."/>
            <person name="Guo H."/>
            <person name="Jenkins J."/>
            <person name="Jin D."/>
            <person name="Llewellyn D."/>
            <person name="Showmaker K.C."/>
            <person name="Shu S."/>
            <person name="Udall J."/>
            <person name="Yoo M.J."/>
            <person name="Byers R."/>
            <person name="Chen W."/>
            <person name="Doron-Faigenboim A."/>
            <person name="Duke M.V."/>
            <person name="Gong L."/>
            <person name="Grimwood J."/>
            <person name="Grover C."/>
            <person name="Grupp K."/>
            <person name="Hu G."/>
            <person name="Lee T.H."/>
            <person name="Li J."/>
            <person name="Lin L."/>
            <person name="Liu T."/>
            <person name="Marler B.S."/>
            <person name="Page J.T."/>
            <person name="Roberts A.W."/>
            <person name="Romanel E."/>
            <person name="Sanders W.S."/>
            <person name="Szadkowski E."/>
            <person name="Tan X."/>
            <person name="Tang H."/>
            <person name="Xu C."/>
            <person name="Wang J."/>
            <person name="Wang Z."/>
            <person name="Zhang D."/>
            <person name="Zhang L."/>
            <person name="Ashrafi H."/>
            <person name="Bedon F."/>
            <person name="Bowers J.E."/>
            <person name="Brubaker C.L."/>
            <person name="Chee P.W."/>
            <person name="Das S."/>
            <person name="Gingle A.R."/>
            <person name="Haigler C.H."/>
            <person name="Harker D."/>
            <person name="Hoffmann L.V."/>
            <person name="Hovav R."/>
            <person name="Jones D.C."/>
            <person name="Lemke C."/>
            <person name="Mansoor S."/>
            <person name="ur Rahman M."/>
            <person name="Rainville L.N."/>
            <person name="Rambani A."/>
            <person name="Reddy U.K."/>
            <person name="Rong J.K."/>
            <person name="Saranga Y."/>
            <person name="Scheffler B.E."/>
            <person name="Scheffler J.A."/>
            <person name="Stelly D.M."/>
            <person name="Triplett B.A."/>
            <person name="Van Deynze A."/>
            <person name="Vaslin M.F."/>
            <person name="Waghmare V.N."/>
            <person name="Walford S.A."/>
            <person name="Wright R.J."/>
            <person name="Zaki E.A."/>
            <person name="Zhang T."/>
            <person name="Dennis E.S."/>
            <person name="Mayer K.F."/>
            <person name="Peterson D.G."/>
            <person name="Rokhsar D.S."/>
            <person name="Wang X."/>
            <person name="Schmutz J."/>
        </authorList>
    </citation>
    <scope>NUCLEOTIDE SEQUENCE [LARGE SCALE GENOMIC DNA]</scope>
</reference>
<dbReference type="Proteomes" id="UP000032304">
    <property type="component" value="Chromosome 10"/>
</dbReference>
<protein>
    <submittedName>
        <fullName evidence="1">Uncharacterized protein</fullName>
    </submittedName>
</protein>
<gene>
    <name evidence="1" type="ORF">B456_010G121300</name>
</gene>
<evidence type="ECO:0000313" key="1">
    <source>
        <dbReference type="EMBL" id="KJB65897.1"/>
    </source>
</evidence>
<keyword evidence="2" id="KW-1185">Reference proteome</keyword>
<proteinExistence type="predicted"/>
<organism evidence="1 2">
    <name type="scientific">Gossypium raimondii</name>
    <name type="common">Peruvian cotton</name>
    <name type="synonym">Gossypium klotzschianum subsp. raimondii</name>
    <dbReference type="NCBI Taxonomy" id="29730"/>
    <lineage>
        <taxon>Eukaryota</taxon>
        <taxon>Viridiplantae</taxon>
        <taxon>Streptophyta</taxon>
        <taxon>Embryophyta</taxon>
        <taxon>Tracheophyta</taxon>
        <taxon>Spermatophyta</taxon>
        <taxon>Magnoliopsida</taxon>
        <taxon>eudicotyledons</taxon>
        <taxon>Gunneridae</taxon>
        <taxon>Pentapetalae</taxon>
        <taxon>rosids</taxon>
        <taxon>malvids</taxon>
        <taxon>Malvales</taxon>
        <taxon>Malvaceae</taxon>
        <taxon>Malvoideae</taxon>
        <taxon>Gossypium</taxon>
    </lineage>
</organism>